<dbReference type="EMBL" id="FN653678">
    <property type="protein sequence ID" value="CBY15811.1"/>
    <property type="molecule type" value="Genomic_DNA"/>
</dbReference>
<organism evidence="2 3">
    <name type="scientific">Oikopleura dioica</name>
    <name type="common">Tunicate</name>
    <dbReference type="NCBI Taxonomy" id="34765"/>
    <lineage>
        <taxon>Eukaryota</taxon>
        <taxon>Metazoa</taxon>
        <taxon>Chordata</taxon>
        <taxon>Tunicata</taxon>
        <taxon>Appendicularia</taxon>
        <taxon>Copelata</taxon>
        <taxon>Oikopleuridae</taxon>
        <taxon>Oikopleura</taxon>
    </lineage>
</organism>
<keyword evidence="3" id="KW-1185">Reference proteome</keyword>
<gene>
    <name evidence="2" type="ORF">GSOID_T00014131001</name>
</gene>
<reference evidence="2 3" key="1">
    <citation type="journal article" date="2010" name="Science">
        <title>Plasticity of animal genome architecture unmasked by rapid evolution of a pelagic tunicate.</title>
        <authorList>
            <person name="Denoeud F."/>
            <person name="Henriet S."/>
            <person name="Mungpakdee S."/>
            <person name="Aury J.M."/>
            <person name="Da Silva C."/>
            <person name="Brinkmann H."/>
            <person name="Mikhaleva J."/>
            <person name="Olsen L.C."/>
            <person name="Jubin C."/>
            <person name="Canestro C."/>
            <person name="Bouquet J.M."/>
            <person name="Danks G."/>
            <person name="Poulain J."/>
            <person name="Campsteijn C."/>
            <person name="Adamski M."/>
            <person name="Cross I."/>
            <person name="Yadetie F."/>
            <person name="Muffato M."/>
            <person name="Louis A."/>
            <person name="Butcher S."/>
            <person name="Tsagkogeorga G."/>
            <person name="Konrad A."/>
            <person name="Singh S."/>
            <person name="Jensen M.F."/>
            <person name="Cong E.H."/>
            <person name="Eikeseth-Otteraa H."/>
            <person name="Noel B."/>
            <person name="Anthouard V."/>
            <person name="Porcel B.M."/>
            <person name="Kachouri-Lafond R."/>
            <person name="Nishino A."/>
            <person name="Ugolini M."/>
            <person name="Chourrout P."/>
            <person name="Nishida H."/>
            <person name="Aasland R."/>
            <person name="Huzurbazar S."/>
            <person name="Westhof E."/>
            <person name="Delsuc F."/>
            <person name="Lehrach H."/>
            <person name="Reinhardt R."/>
            <person name="Weissenbach J."/>
            <person name="Roy S.W."/>
            <person name="Artiguenave F."/>
            <person name="Postlethwait J.H."/>
            <person name="Manak J.R."/>
            <person name="Thompson E.M."/>
            <person name="Jaillon O."/>
            <person name="Du Pasquier L."/>
            <person name="Boudinot P."/>
            <person name="Liberles D.A."/>
            <person name="Volff J.N."/>
            <person name="Philippe H."/>
            <person name="Lenhard B."/>
            <person name="Roest Crollius H."/>
            <person name="Wincker P."/>
            <person name="Chourrout D."/>
        </authorList>
    </citation>
    <scope>NUCLEOTIDE SEQUENCE [LARGE SCALE GENOMIC DNA]</scope>
</reference>
<feature type="coiled-coil region" evidence="1">
    <location>
        <begin position="11"/>
        <end position="38"/>
    </location>
</feature>
<evidence type="ECO:0000313" key="3">
    <source>
        <dbReference type="Proteomes" id="UP000001307"/>
    </source>
</evidence>
<sequence length="99" mass="11604">MSCHLRAMSVRAAFKQKHDELTEEAKEELKLIEEQTLKLELIKIQYGETRSALLELEHAHSNLADEKKRDMKTISDCIQCRDGTCNNYWHPEPENDGRY</sequence>
<name>E4Y1R7_OIKDI</name>
<accession>E4Y1R7</accession>
<dbReference type="AlphaFoldDB" id="E4Y1R7"/>
<dbReference type="InParanoid" id="E4Y1R7"/>
<evidence type="ECO:0000313" key="2">
    <source>
        <dbReference type="EMBL" id="CBY15811.1"/>
    </source>
</evidence>
<evidence type="ECO:0000256" key="1">
    <source>
        <dbReference type="SAM" id="Coils"/>
    </source>
</evidence>
<proteinExistence type="predicted"/>
<dbReference type="Proteomes" id="UP000001307">
    <property type="component" value="Unassembled WGS sequence"/>
</dbReference>
<keyword evidence="1" id="KW-0175">Coiled coil</keyword>
<protein>
    <submittedName>
        <fullName evidence="2">Uncharacterized protein</fullName>
    </submittedName>
</protein>